<reference evidence="1 3" key="2">
    <citation type="journal article" date="2014" name="BMC Genomics">
        <title>An improved genome release (version Mt4.0) for the model legume Medicago truncatula.</title>
        <authorList>
            <person name="Tang H."/>
            <person name="Krishnakumar V."/>
            <person name="Bidwell S."/>
            <person name="Rosen B."/>
            <person name="Chan A."/>
            <person name="Zhou S."/>
            <person name="Gentzbittel L."/>
            <person name="Childs K.L."/>
            <person name="Yandell M."/>
            <person name="Gundlach H."/>
            <person name="Mayer K.F."/>
            <person name="Schwartz D.C."/>
            <person name="Town C.D."/>
        </authorList>
    </citation>
    <scope>GENOME REANNOTATION</scope>
    <source>
        <strain evidence="1">A17</strain>
        <strain evidence="2 3">cv. Jemalong A17</strain>
    </source>
</reference>
<name>A0A072VPU4_MEDTR</name>
<reference evidence="2" key="3">
    <citation type="submission" date="2015-04" db="UniProtKB">
        <authorList>
            <consortium name="EnsemblPlants"/>
        </authorList>
    </citation>
    <scope>IDENTIFICATION</scope>
    <source>
        <strain evidence="2">cv. Jemalong A17</strain>
    </source>
</reference>
<dbReference type="EnsemblPlants" id="KEH40155">
    <property type="protein sequence ID" value="KEH40155"/>
    <property type="gene ID" value="MTR_1g022330"/>
</dbReference>
<organism evidence="1 3">
    <name type="scientific">Medicago truncatula</name>
    <name type="common">Barrel medic</name>
    <name type="synonym">Medicago tribuloides</name>
    <dbReference type="NCBI Taxonomy" id="3880"/>
    <lineage>
        <taxon>Eukaryota</taxon>
        <taxon>Viridiplantae</taxon>
        <taxon>Streptophyta</taxon>
        <taxon>Embryophyta</taxon>
        <taxon>Tracheophyta</taxon>
        <taxon>Spermatophyta</taxon>
        <taxon>Magnoliopsida</taxon>
        <taxon>eudicotyledons</taxon>
        <taxon>Gunneridae</taxon>
        <taxon>Pentapetalae</taxon>
        <taxon>rosids</taxon>
        <taxon>fabids</taxon>
        <taxon>Fabales</taxon>
        <taxon>Fabaceae</taxon>
        <taxon>Papilionoideae</taxon>
        <taxon>50 kb inversion clade</taxon>
        <taxon>NPAAA clade</taxon>
        <taxon>Hologalegina</taxon>
        <taxon>IRL clade</taxon>
        <taxon>Trifolieae</taxon>
        <taxon>Medicago</taxon>
    </lineage>
</organism>
<dbReference type="AlphaFoldDB" id="A0A072VPU4"/>
<sequence>MDLLRLNLSRIRIVTKNTRSLEVIPQWTNVKIARNFSSRLKRVIDSSSSSLDQSFKVKRVYGELKIIKAFVDYGYDHTHKKFLFKIEKSDSSSSYLDQSFKEKRIYGELKIIKAFVDYGYDHTPKILLL</sequence>
<reference evidence="1 3" key="1">
    <citation type="journal article" date="2011" name="Nature">
        <title>The Medicago genome provides insight into the evolution of rhizobial symbioses.</title>
        <authorList>
            <person name="Young N.D."/>
            <person name="Debelle F."/>
            <person name="Oldroyd G.E."/>
            <person name="Geurts R."/>
            <person name="Cannon S.B."/>
            <person name="Udvardi M.K."/>
            <person name="Benedito V.A."/>
            <person name="Mayer K.F."/>
            <person name="Gouzy J."/>
            <person name="Schoof H."/>
            <person name="Van de Peer Y."/>
            <person name="Proost S."/>
            <person name="Cook D.R."/>
            <person name="Meyers B.C."/>
            <person name="Spannagl M."/>
            <person name="Cheung F."/>
            <person name="De Mita S."/>
            <person name="Krishnakumar V."/>
            <person name="Gundlach H."/>
            <person name="Zhou S."/>
            <person name="Mudge J."/>
            <person name="Bharti A.K."/>
            <person name="Murray J.D."/>
            <person name="Naoumkina M.A."/>
            <person name="Rosen B."/>
            <person name="Silverstein K.A."/>
            <person name="Tang H."/>
            <person name="Rombauts S."/>
            <person name="Zhao P.X."/>
            <person name="Zhou P."/>
            <person name="Barbe V."/>
            <person name="Bardou P."/>
            <person name="Bechner M."/>
            <person name="Bellec A."/>
            <person name="Berger A."/>
            <person name="Berges H."/>
            <person name="Bidwell S."/>
            <person name="Bisseling T."/>
            <person name="Choisne N."/>
            <person name="Couloux A."/>
            <person name="Denny R."/>
            <person name="Deshpande S."/>
            <person name="Dai X."/>
            <person name="Doyle J.J."/>
            <person name="Dudez A.M."/>
            <person name="Farmer A.D."/>
            <person name="Fouteau S."/>
            <person name="Franken C."/>
            <person name="Gibelin C."/>
            <person name="Gish J."/>
            <person name="Goldstein S."/>
            <person name="Gonzalez A.J."/>
            <person name="Green P.J."/>
            <person name="Hallab A."/>
            <person name="Hartog M."/>
            <person name="Hua A."/>
            <person name="Humphray S.J."/>
            <person name="Jeong D.H."/>
            <person name="Jing Y."/>
            <person name="Jocker A."/>
            <person name="Kenton S.M."/>
            <person name="Kim D.J."/>
            <person name="Klee K."/>
            <person name="Lai H."/>
            <person name="Lang C."/>
            <person name="Lin S."/>
            <person name="Macmil S.L."/>
            <person name="Magdelenat G."/>
            <person name="Matthews L."/>
            <person name="McCorrison J."/>
            <person name="Monaghan E.L."/>
            <person name="Mun J.H."/>
            <person name="Najar F.Z."/>
            <person name="Nicholson C."/>
            <person name="Noirot C."/>
            <person name="O'Bleness M."/>
            <person name="Paule C.R."/>
            <person name="Poulain J."/>
            <person name="Prion F."/>
            <person name="Qin B."/>
            <person name="Qu C."/>
            <person name="Retzel E.F."/>
            <person name="Riddle C."/>
            <person name="Sallet E."/>
            <person name="Samain S."/>
            <person name="Samson N."/>
            <person name="Sanders I."/>
            <person name="Saurat O."/>
            <person name="Scarpelli C."/>
            <person name="Schiex T."/>
            <person name="Segurens B."/>
            <person name="Severin A.J."/>
            <person name="Sherrier D.J."/>
            <person name="Shi R."/>
            <person name="Sims S."/>
            <person name="Singer S.R."/>
            <person name="Sinharoy S."/>
            <person name="Sterck L."/>
            <person name="Viollet A."/>
            <person name="Wang B.B."/>
            <person name="Wang K."/>
            <person name="Wang M."/>
            <person name="Wang X."/>
            <person name="Warfsmann J."/>
            <person name="Weissenbach J."/>
            <person name="White D.D."/>
            <person name="White J.D."/>
            <person name="Wiley G.B."/>
            <person name="Wincker P."/>
            <person name="Xing Y."/>
            <person name="Yang L."/>
            <person name="Yao Z."/>
            <person name="Ying F."/>
            <person name="Zhai J."/>
            <person name="Zhou L."/>
            <person name="Zuber A."/>
            <person name="Denarie J."/>
            <person name="Dixon R.A."/>
            <person name="May G.D."/>
            <person name="Schwartz D.C."/>
            <person name="Rogers J."/>
            <person name="Quetier F."/>
            <person name="Town C.D."/>
            <person name="Roe B.A."/>
        </authorList>
    </citation>
    <scope>NUCLEOTIDE SEQUENCE [LARGE SCALE GENOMIC DNA]</scope>
    <source>
        <strain evidence="1">A17</strain>
        <strain evidence="2 3">cv. Jemalong A17</strain>
    </source>
</reference>
<dbReference type="EMBL" id="CM001217">
    <property type="protein sequence ID" value="KEH40155.1"/>
    <property type="molecule type" value="Genomic_DNA"/>
</dbReference>
<gene>
    <name evidence="1" type="ordered locus">MTR_1g022330</name>
</gene>
<evidence type="ECO:0000313" key="1">
    <source>
        <dbReference type="EMBL" id="KEH40155.1"/>
    </source>
</evidence>
<keyword evidence="3" id="KW-1185">Reference proteome</keyword>
<proteinExistence type="predicted"/>
<protein>
    <submittedName>
        <fullName evidence="1 2">Uncharacterized protein</fullName>
    </submittedName>
</protein>
<evidence type="ECO:0000313" key="2">
    <source>
        <dbReference type="EnsemblPlants" id="KEH40155"/>
    </source>
</evidence>
<dbReference type="Proteomes" id="UP000002051">
    <property type="component" value="Unassembled WGS sequence"/>
</dbReference>
<dbReference type="HOGENOM" id="CLU_1951961_0_0_1"/>
<evidence type="ECO:0000313" key="3">
    <source>
        <dbReference type="Proteomes" id="UP000002051"/>
    </source>
</evidence>
<accession>A0A072VPU4</accession>